<evidence type="ECO:0000313" key="1">
    <source>
        <dbReference type="EMBL" id="MBT0769678.1"/>
    </source>
</evidence>
<keyword evidence="2" id="KW-1185">Reference proteome</keyword>
<evidence type="ECO:0000313" key="2">
    <source>
        <dbReference type="Proteomes" id="UP001197247"/>
    </source>
</evidence>
<reference evidence="1 2" key="1">
    <citation type="submission" date="2021-05" db="EMBL/GenBank/DDBJ databases">
        <title>Kineosporia and Streptomyces sp. nov. two new marine actinobacteria isolated from Coral.</title>
        <authorList>
            <person name="Buangrab K."/>
            <person name="Sutthacheep M."/>
            <person name="Yeemin T."/>
            <person name="Harunari E."/>
            <person name="Igarashi Y."/>
            <person name="Kanchanasin P."/>
            <person name="Tanasupawat S."/>
            <person name="Phongsopitanun W."/>
        </authorList>
    </citation>
    <scope>NUCLEOTIDE SEQUENCE [LARGE SCALE GENOMIC DNA]</scope>
    <source>
        <strain evidence="1 2">J2-2</strain>
    </source>
</reference>
<organism evidence="1 2">
    <name type="scientific">Kineosporia corallincola</name>
    <dbReference type="NCBI Taxonomy" id="2835133"/>
    <lineage>
        <taxon>Bacteria</taxon>
        <taxon>Bacillati</taxon>
        <taxon>Actinomycetota</taxon>
        <taxon>Actinomycetes</taxon>
        <taxon>Kineosporiales</taxon>
        <taxon>Kineosporiaceae</taxon>
        <taxon>Kineosporia</taxon>
    </lineage>
</organism>
<evidence type="ECO:0008006" key="3">
    <source>
        <dbReference type="Google" id="ProtNLM"/>
    </source>
</evidence>
<comment type="caution">
    <text evidence="1">The sequence shown here is derived from an EMBL/GenBank/DDBJ whole genome shotgun (WGS) entry which is preliminary data.</text>
</comment>
<dbReference type="InterPro" id="IPR036052">
    <property type="entry name" value="TrpB-like_PALP_sf"/>
</dbReference>
<dbReference type="EMBL" id="JAHBAY010000004">
    <property type="protein sequence ID" value="MBT0769678.1"/>
    <property type="molecule type" value="Genomic_DNA"/>
</dbReference>
<sequence length="48" mass="5221">MPDTVTYADVEAAAHRIAGVVHRTPVVTSRRIDAQAGAQIFLKCENLQ</sequence>
<name>A0ABS5THZ4_9ACTN</name>
<dbReference type="SUPFAM" id="SSF53686">
    <property type="entry name" value="Tryptophan synthase beta subunit-like PLP-dependent enzymes"/>
    <property type="match status" value="1"/>
</dbReference>
<gene>
    <name evidence="1" type="ORF">KIH74_12140</name>
</gene>
<protein>
    <recommendedName>
        <fullName evidence="3">Threonine dehydratase</fullName>
    </recommendedName>
</protein>
<dbReference type="Proteomes" id="UP001197247">
    <property type="component" value="Unassembled WGS sequence"/>
</dbReference>
<dbReference type="Gene3D" id="3.40.50.1100">
    <property type="match status" value="1"/>
</dbReference>
<accession>A0ABS5THZ4</accession>
<proteinExistence type="predicted"/>